<keyword evidence="2" id="KW-1185">Reference proteome</keyword>
<dbReference type="EMBL" id="JAUEPT010000137">
    <property type="protein sequence ID" value="KAK0430665.1"/>
    <property type="molecule type" value="Genomic_DNA"/>
</dbReference>
<accession>A0AA39IVL1</accession>
<reference evidence="1" key="1">
    <citation type="submission" date="2023-06" db="EMBL/GenBank/DDBJ databases">
        <authorList>
            <consortium name="Lawrence Berkeley National Laboratory"/>
            <person name="Ahrendt S."/>
            <person name="Sahu N."/>
            <person name="Indic B."/>
            <person name="Wong-Bajracharya J."/>
            <person name="Merenyi Z."/>
            <person name="Ke H.-M."/>
            <person name="Monk M."/>
            <person name="Kocsube S."/>
            <person name="Drula E."/>
            <person name="Lipzen A."/>
            <person name="Balint B."/>
            <person name="Henrissat B."/>
            <person name="Andreopoulos B."/>
            <person name="Martin F.M."/>
            <person name="Harder C.B."/>
            <person name="Rigling D."/>
            <person name="Ford K.L."/>
            <person name="Foster G.D."/>
            <person name="Pangilinan J."/>
            <person name="Papanicolaou A."/>
            <person name="Barry K."/>
            <person name="LaButti K."/>
            <person name="Viragh M."/>
            <person name="Koriabine M."/>
            <person name="Yan M."/>
            <person name="Riley R."/>
            <person name="Champramary S."/>
            <person name="Plett K.L."/>
            <person name="Tsai I.J."/>
            <person name="Slot J."/>
            <person name="Sipos G."/>
            <person name="Plett J."/>
            <person name="Nagy L.G."/>
            <person name="Grigoriev I.V."/>
        </authorList>
    </citation>
    <scope>NUCLEOTIDE SEQUENCE</scope>
    <source>
        <strain evidence="1">FPL87.14</strain>
    </source>
</reference>
<gene>
    <name evidence="1" type="ORF">EV421DRAFT_1912604</name>
</gene>
<evidence type="ECO:0000313" key="1">
    <source>
        <dbReference type="EMBL" id="KAK0430665.1"/>
    </source>
</evidence>
<dbReference type="AlphaFoldDB" id="A0AA39IVL1"/>
<evidence type="ECO:0000313" key="2">
    <source>
        <dbReference type="Proteomes" id="UP001175226"/>
    </source>
</evidence>
<comment type="caution">
    <text evidence="1">The sequence shown here is derived from an EMBL/GenBank/DDBJ whole genome shotgun (WGS) entry which is preliminary data.</text>
</comment>
<sequence length="344" mass="39453">MTAVTGKSHAVHMWSDAIQFIVRCFITFAHRIWVMEEHGLEAFIWFLNSSGMSLVMPCFLNSFDLEAIRFPIPECTVIIYYRVWIRNWIILPFAIVRLGSVSDSRNRHLENLHLSLLKRWRELTALPSAAVADILNCYDAVVELKSTFSVLTVMESEFGSSICNVVLPPIHDHHRRVVWQCVRRVAHDSSDEGLAEHFEQVASEWPQVVPLETKLECARHYLQGTKWPKAYTCSVCARELNHGDFLPVNRYSEVDIPTMVMDLHFNLLIASDCERPDTEDVISHPMLSKYMLEPKGFVDGVLHVCTECESELRKGRLPMFALCNGLYRGDVLSNGEWQKTSGRK</sequence>
<proteinExistence type="predicted"/>
<name>A0AA39IVL1_9AGAR</name>
<dbReference type="Proteomes" id="UP001175226">
    <property type="component" value="Unassembled WGS sequence"/>
</dbReference>
<organism evidence="1 2">
    <name type="scientific">Armillaria borealis</name>
    <dbReference type="NCBI Taxonomy" id="47425"/>
    <lineage>
        <taxon>Eukaryota</taxon>
        <taxon>Fungi</taxon>
        <taxon>Dikarya</taxon>
        <taxon>Basidiomycota</taxon>
        <taxon>Agaricomycotina</taxon>
        <taxon>Agaricomycetes</taxon>
        <taxon>Agaricomycetidae</taxon>
        <taxon>Agaricales</taxon>
        <taxon>Marasmiineae</taxon>
        <taxon>Physalacriaceae</taxon>
        <taxon>Armillaria</taxon>
    </lineage>
</organism>
<protein>
    <submittedName>
        <fullName evidence="1">Uncharacterized protein</fullName>
    </submittedName>
</protein>